<protein>
    <recommendedName>
        <fullName evidence="6">TVP38/TMEM64 family membrane protein</fullName>
    </recommendedName>
</protein>
<feature type="transmembrane region" description="Helical" evidence="6">
    <location>
        <begin position="90"/>
        <end position="108"/>
    </location>
</feature>
<dbReference type="AlphaFoldDB" id="A0A1G2MTU5"/>
<keyword evidence="5 6" id="KW-0472">Membrane</keyword>
<evidence type="ECO:0000256" key="2">
    <source>
        <dbReference type="ARBA" id="ARBA00022475"/>
    </source>
</evidence>
<dbReference type="PANTHER" id="PTHR12677:SF59">
    <property type="entry name" value="GOLGI APPARATUS MEMBRANE PROTEIN TVP38-RELATED"/>
    <property type="match status" value="1"/>
</dbReference>
<organism evidence="8 9">
    <name type="scientific">Candidatus Taylorbacteria bacterium RIFCSPHIGHO2_02_FULL_45_35</name>
    <dbReference type="NCBI Taxonomy" id="1802311"/>
    <lineage>
        <taxon>Bacteria</taxon>
        <taxon>Candidatus Tayloriibacteriota</taxon>
    </lineage>
</organism>
<proteinExistence type="inferred from homology"/>
<evidence type="ECO:0000256" key="5">
    <source>
        <dbReference type="ARBA" id="ARBA00023136"/>
    </source>
</evidence>
<keyword evidence="4 6" id="KW-1133">Transmembrane helix</keyword>
<sequence length="197" mass="21711">MNKIKQLIANKTRLKSVFSIGIYIALMVVAAVIFAKYVDRESLQTIVQSSGGFGIGIYFLIEVVYVTLTPLFNTAILIASGYIFGGHLGFIINFFATSLGLLLIVLLVRKFGRPLLQRIISQDFYNRFDQLTQKAGPITLLIVYVLPFTPDDELTYIVAAGPIKFKRFILPIIFGTLAKSAYSYIGAMGAKGIVIAT</sequence>
<comment type="caution">
    <text evidence="8">The sequence shown here is derived from an EMBL/GenBank/DDBJ whole genome shotgun (WGS) entry which is preliminary data.</text>
</comment>
<feature type="transmembrane region" description="Helical" evidence="6">
    <location>
        <begin position="20"/>
        <end position="38"/>
    </location>
</feature>
<evidence type="ECO:0000256" key="4">
    <source>
        <dbReference type="ARBA" id="ARBA00022989"/>
    </source>
</evidence>
<dbReference type="Pfam" id="PF09335">
    <property type="entry name" value="VTT_dom"/>
    <property type="match status" value="1"/>
</dbReference>
<evidence type="ECO:0000256" key="1">
    <source>
        <dbReference type="ARBA" id="ARBA00004651"/>
    </source>
</evidence>
<name>A0A1G2MTU5_9BACT</name>
<comment type="caution">
    <text evidence="6">Lacks conserved residue(s) required for the propagation of feature annotation.</text>
</comment>
<evidence type="ECO:0000313" key="9">
    <source>
        <dbReference type="Proteomes" id="UP000177943"/>
    </source>
</evidence>
<comment type="subcellular location">
    <subcellularLocation>
        <location evidence="1 6">Cell membrane</location>
        <topology evidence="1 6">Multi-pass membrane protein</topology>
    </subcellularLocation>
</comment>
<evidence type="ECO:0000259" key="7">
    <source>
        <dbReference type="Pfam" id="PF09335"/>
    </source>
</evidence>
<dbReference type="InterPro" id="IPR015414">
    <property type="entry name" value="TMEM64"/>
</dbReference>
<evidence type="ECO:0000256" key="6">
    <source>
        <dbReference type="RuleBase" id="RU366058"/>
    </source>
</evidence>
<dbReference type="EMBL" id="MHRP01000016">
    <property type="protein sequence ID" value="OHA27310.1"/>
    <property type="molecule type" value="Genomic_DNA"/>
</dbReference>
<keyword evidence="3 6" id="KW-0812">Transmembrane</keyword>
<reference evidence="8 9" key="1">
    <citation type="journal article" date="2016" name="Nat. Commun.">
        <title>Thousands of microbial genomes shed light on interconnected biogeochemical processes in an aquifer system.</title>
        <authorList>
            <person name="Anantharaman K."/>
            <person name="Brown C.T."/>
            <person name="Hug L.A."/>
            <person name="Sharon I."/>
            <person name="Castelle C.J."/>
            <person name="Probst A.J."/>
            <person name="Thomas B.C."/>
            <person name="Singh A."/>
            <person name="Wilkins M.J."/>
            <person name="Karaoz U."/>
            <person name="Brodie E.L."/>
            <person name="Williams K.H."/>
            <person name="Hubbard S.S."/>
            <person name="Banfield J.F."/>
        </authorList>
    </citation>
    <scope>NUCLEOTIDE SEQUENCE [LARGE SCALE GENOMIC DNA]</scope>
</reference>
<feature type="domain" description="VTT" evidence="7">
    <location>
        <begin position="74"/>
        <end position="187"/>
    </location>
</feature>
<dbReference type="PANTHER" id="PTHR12677">
    <property type="entry name" value="GOLGI APPARATUS MEMBRANE PROTEIN TVP38-RELATED"/>
    <property type="match status" value="1"/>
</dbReference>
<dbReference type="InterPro" id="IPR032816">
    <property type="entry name" value="VTT_dom"/>
</dbReference>
<dbReference type="Proteomes" id="UP000177943">
    <property type="component" value="Unassembled WGS sequence"/>
</dbReference>
<gene>
    <name evidence="8" type="ORF">A3D56_01150</name>
</gene>
<feature type="transmembrane region" description="Helical" evidence="6">
    <location>
        <begin position="59"/>
        <end position="84"/>
    </location>
</feature>
<dbReference type="GO" id="GO:0005886">
    <property type="term" value="C:plasma membrane"/>
    <property type="evidence" value="ECO:0007669"/>
    <property type="project" value="UniProtKB-SubCell"/>
</dbReference>
<evidence type="ECO:0000313" key="8">
    <source>
        <dbReference type="EMBL" id="OHA27310.1"/>
    </source>
</evidence>
<accession>A0A1G2MTU5</accession>
<comment type="similarity">
    <text evidence="6">Belongs to the TVP38/TMEM64 family.</text>
</comment>
<evidence type="ECO:0000256" key="3">
    <source>
        <dbReference type="ARBA" id="ARBA00022692"/>
    </source>
</evidence>
<keyword evidence="2 6" id="KW-1003">Cell membrane</keyword>